<feature type="compositionally biased region" description="Basic residues" evidence="1">
    <location>
        <begin position="61"/>
        <end position="70"/>
    </location>
</feature>
<dbReference type="Proteomes" id="UP001386955">
    <property type="component" value="Unassembled WGS sequence"/>
</dbReference>
<gene>
    <name evidence="2" type="ORF">VNO78_27047</name>
</gene>
<accession>A0AAN9X9X9</accession>
<dbReference type="EMBL" id="JAYMYS010000007">
    <property type="protein sequence ID" value="KAK7386712.1"/>
    <property type="molecule type" value="Genomic_DNA"/>
</dbReference>
<sequence>MQQTMHRYDLWPLLQQVVGKSGRRHRLHSPRRHGRNCDLARRKTPPPPNRWQPLRGDQGLRRRHHSRQGI</sequence>
<comment type="caution">
    <text evidence="2">The sequence shown here is derived from an EMBL/GenBank/DDBJ whole genome shotgun (WGS) entry which is preliminary data.</text>
</comment>
<feature type="region of interest" description="Disordered" evidence="1">
    <location>
        <begin position="20"/>
        <end position="70"/>
    </location>
</feature>
<evidence type="ECO:0000313" key="3">
    <source>
        <dbReference type="Proteomes" id="UP001386955"/>
    </source>
</evidence>
<reference evidence="2 3" key="1">
    <citation type="submission" date="2024-01" db="EMBL/GenBank/DDBJ databases">
        <title>The genomes of 5 underutilized Papilionoideae crops provide insights into root nodulation and disease resistanc.</title>
        <authorList>
            <person name="Jiang F."/>
        </authorList>
    </citation>
    <scope>NUCLEOTIDE SEQUENCE [LARGE SCALE GENOMIC DNA]</scope>
    <source>
        <strain evidence="2">DUOXIRENSHENG_FW03</strain>
        <tissue evidence="2">Leaves</tissue>
    </source>
</reference>
<name>A0AAN9X9X9_PSOTE</name>
<keyword evidence="3" id="KW-1185">Reference proteome</keyword>
<evidence type="ECO:0000256" key="1">
    <source>
        <dbReference type="SAM" id="MobiDB-lite"/>
    </source>
</evidence>
<protein>
    <submittedName>
        <fullName evidence="2">Uncharacterized protein</fullName>
    </submittedName>
</protein>
<proteinExistence type="predicted"/>
<feature type="compositionally biased region" description="Basic residues" evidence="1">
    <location>
        <begin position="21"/>
        <end position="34"/>
    </location>
</feature>
<dbReference type="AlphaFoldDB" id="A0AAN9X9X9"/>
<evidence type="ECO:0000313" key="2">
    <source>
        <dbReference type="EMBL" id="KAK7386712.1"/>
    </source>
</evidence>
<organism evidence="2 3">
    <name type="scientific">Psophocarpus tetragonolobus</name>
    <name type="common">Winged bean</name>
    <name type="synonym">Dolichos tetragonolobus</name>
    <dbReference type="NCBI Taxonomy" id="3891"/>
    <lineage>
        <taxon>Eukaryota</taxon>
        <taxon>Viridiplantae</taxon>
        <taxon>Streptophyta</taxon>
        <taxon>Embryophyta</taxon>
        <taxon>Tracheophyta</taxon>
        <taxon>Spermatophyta</taxon>
        <taxon>Magnoliopsida</taxon>
        <taxon>eudicotyledons</taxon>
        <taxon>Gunneridae</taxon>
        <taxon>Pentapetalae</taxon>
        <taxon>rosids</taxon>
        <taxon>fabids</taxon>
        <taxon>Fabales</taxon>
        <taxon>Fabaceae</taxon>
        <taxon>Papilionoideae</taxon>
        <taxon>50 kb inversion clade</taxon>
        <taxon>NPAAA clade</taxon>
        <taxon>indigoferoid/millettioid clade</taxon>
        <taxon>Phaseoleae</taxon>
        <taxon>Psophocarpus</taxon>
    </lineage>
</organism>